<keyword evidence="3" id="KW-1133">Transmembrane helix</keyword>
<keyword evidence="3" id="KW-0472">Membrane</keyword>
<accession>A0ABW5NHZ0</accession>
<dbReference type="CDD" id="cd00761">
    <property type="entry name" value="Glyco_tranf_GTA_type"/>
    <property type="match status" value="1"/>
</dbReference>
<dbReference type="InterPro" id="IPR001173">
    <property type="entry name" value="Glyco_trans_2-like"/>
</dbReference>
<proteinExistence type="predicted"/>
<feature type="domain" description="Glycosyltransferase 2-like" evidence="4">
    <location>
        <begin position="9"/>
        <end position="181"/>
    </location>
</feature>
<dbReference type="PANTHER" id="PTHR22916:SF51">
    <property type="entry name" value="GLYCOSYLTRANSFERASE EPSH-RELATED"/>
    <property type="match status" value="1"/>
</dbReference>
<evidence type="ECO:0000259" key="4">
    <source>
        <dbReference type="Pfam" id="PF00535"/>
    </source>
</evidence>
<gene>
    <name evidence="5" type="ORF">ACFSQ3_05070</name>
</gene>
<reference evidence="6" key="1">
    <citation type="journal article" date="2019" name="Int. J. Syst. Evol. Microbiol.">
        <title>The Global Catalogue of Microorganisms (GCM) 10K type strain sequencing project: providing services to taxonomists for standard genome sequencing and annotation.</title>
        <authorList>
            <consortium name="The Broad Institute Genomics Platform"/>
            <consortium name="The Broad Institute Genome Sequencing Center for Infectious Disease"/>
            <person name="Wu L."/>
            <person name="Ma J."/>
        </authorList>
    </citation>
    <scope>NUCLEOTIDE SEQUENCE [LARGE SCALE GENOMIC DNA]</scope>
    <source>
        <strain evidence="6">KCTC 42248</strain>
    </source>
</reference>
<evidence type="ECO:0000256" key="3">
    <source>
        <dbReference type="SAM" id="Phobius"/>
    </source>
</evidence>
<dbReference type="PANTHER" id="PTHR22916">
    <property type="entry name" value="GLYCOSYLTRANSFERASE"/>
    <property type="match status" value="1"/>
</dbReference>
<evidence type="ECO:0000256" key="1">
    <source>
        <dbReference type="ARBA" id="ARBA00022676"/>
    </source>
</evidence>
<dbReference type="RefSeq" id="WP_380868114.1">
    <property type="nucleotide sequence ID" value="NZ_JBHUMA010000004.1"/>
</dbReference>
<evidence type="ECO:0000256" key="2">
    <source>
        <dbReference type="ARBA" id="ARBA00022679"/>
    </source>
</evidence>
<sequence>MRSKQPIVSIIIPFYNAKNTLAFCLKSLSDVSYKNLQFIFIDDCSVDNGATQVEEFLAKQSKDKSSILIRHSVNMGVASARNTGLDHAIGEYILYVDADDKLAANAIGKLVDCALTNHADIVGFNWYLEFETNKRKMPQPKFQSPREALENMINGTMRWNLWIFLVKRALYEDNNIRFLPGMNMGEDLMVMIKLFASAENVVYADKYFYHYRQSNKESLTKTYSEAHMQQVSENLNEAIEFLKDTIYWNDLAKFTHYLKLNIKLPLLISPKYASYRRWLTWFSESNRYAGKNPNISWRTRMLEHCAYRRYFFAIKLYYYVVIRVVYGIIYK</sequence>
<protein>
    <submittedName>
        <fullName evidence="5">Glycosyltransferase family 2 protein</fullName>
    </submittedName>
</protein>
<dbReference type="Proteomes" id="UP001597393">
    <property type="component" value="Unassembled WGS sequence"/>
</dbReference>
<dbReference type="Pfam" id="PF00535">
    <property type="entry name" value="Glycos_transf_2"/>
    <property type="match status" value="1"/>
</dbReference>
<keyword evidence="3" id="KW-0812">Transmembrane</keyword>
<dbReference type="SUPFAM" id="SSF53448">
    <property type="entry name" value="Nucleotide-diphospho-sugar transferases"/>
    <property type="match status" value="1"/>
</dbReference>
<dbReference type="EMBL" id="JBHUMA010000004">
    <property type="protein sequence ID" value="MFD2598316.1"/>
    <property type="molecule type" value="Genomic_DNA"/>
</dbReference>
<comment type="caution">
    <text evidence="5">The sequence shown here is derived from an EMBL/GenBank/DDBJ whole genome shotgun (WGS) entry which is preliminary data.</text>
</comment>
<evidence type="ECO:0000313" key="5">
    <source>
        <dbReference type="EMBL" id="MFD2598316.1"/>
    </source>
</evidence>
<keyword evidence="1" id="KW-0328">Glycosyltransferase</keyword>
<dbReference type="InterPro" id="IPR029044">
    <property type="entry name" value="Nucleotide-diphossugar_trans"/>
</dbReference>
<keyword evidence="2" id="KW-0808">Transferase</keyword>
<feature type="transmembrane region" description="Helical" evidence="3">
    <location>
        <begin position="310"/>
        <end position="329"/>
    </location>
</feature>
<keyword evidence="6" id="KW-1185">Reference proteome</keyword>
<name>A0ABW5NHZ0_9SPHI</name>
<evidence type="ECO:0000313" key="6">
    <source>
        <dbReference type="Proteomes" id="UP001597393"/>
    </source>
</evidence>
<dbReference type="Gene3D" id="3.90.550.10">
    <property type="entry name" value="Spore Coat Polysaccharide Biosynthesis Protein SpsA, Chain A"/>
    <property type="match status" value="1"/>
</dbReference>
<organism evidence="5 6">
    <name type="scientific">Sphingobacterium corticis</name>
    <dbReference type="NCBI Taxonomy" id="1812823"/>
    <lineage>
        <taxon>Bacteria</taxon>
        <taxon>Pseudomonadati</taxon>
        <taxon>Bacteroidota</taxon>
        <taxon>Sphingobacteriia</taxon>
        <taxon>Sphingobacteriales</taxon>
        <taxon>Sphingobacteriaceae</taxon>
        <taxon>Sphingobacterium</taxon>
    </lineage>
</organism>